<dbReference type="InterPro" id="IPR001647">
    <property type="entry name" value="HTH_TetR"/>
</dbReference>
<feature type="domain" description="HTH tetR-type" evidence="3">
    <location>
        <begin position="9"/>
        <end position="69"/>
    </location>
</feature>
<dbReference type="EMBL" id="JEOB01000002">
    <property type="protein sequence ID" value="EXM39823.1"/>
    <property type="molecule type" value="Genomic_DNA"/>
</dbReference>
<dbReference type="Gene3D" id="1.10.357.10">
    <property type="entry name" value="Tetracycline Repressor, domain 2"/>
    <property type="match status" value="1"/>
</dbReference>
<proteinExistence type="predicted"/>
<dbReference type="PATRIC" id="fig|1341156.4.peg.1034"/>
<dbReference type="Pfam" id="PF00440">
    <property type="entry name" value="TetR_N"/>
    <property type="match status" value="1"/>
</dbReference>
<dbReference type="GO" id="GO:0003677">
    <property type="term" value="F:DNA binding"/>
    <property type="evidence" value="ECO:0007669"/>
    <property type="project" value="UniProtKB-UniRule"/>
</dbReference>
<accession>A0A011VZ32</accession>
<dbReference type="AlphaFoldDB" id="A0A011VZ32"/>
<dbReference type="RefSeq" id="WP_024856043.1">
    <property type="nucleotide sequence ID" value="NZ_JEOB01000002.1"/>
</dbReference>
<dbReference type="PROSITE" id="PS50977">
    <property type="entry name" value="HTH_TETR_2"/>
    <property type="match status" value="1"/>
</dbReference>
<dbReference type="PRINTS" id="PR00455">
    <property type="entry name" value="HTHTETR"/>
</dbReference>
<dbReference type="InterPro" id="IPR023772">
    <property type="entry name" value="DNA-bd_HTH_TetR-type_CS"/>
</dbReference>
<organism evidence="5 6">
    <name type="scientific">Ruminococcus albus SY3</name>
    <dbReference type="NCBI Taxonomy" id="1341156"/>
    <lineage>
        <taxon>Bacteria</taxon>
        <taxon>Bacillati</taxon>
        <taxon>Bacillota</taxon>
        <taxon>Clostridia</taxon>
        <taxon>Eubacteriales</taxon>
        <taxon>Oscillospiraceae</taxon>
        <taxon>Ruminococcus</taxon>
    </lineage>
</organism>
<dbReference type="PANTHER" id="PTHR43479:SF11">
    <property type="entry name" value="ACREF_ENVCD OPERON REPRESSOR-RELATED"/>
    <property type="match status" value="1"/>
</dbReference>
<sequence>MGKLDINKKAKEDSLLATAYKLFTTNGVSKTSVSDIAKSAGVAKGTFYLYFKDKYDLKNKLVAHQSSKLFKNALEALEAEKKDMTFNEKMIYVIDNILDQLSGNPPMVAFIAKNLSWGVFKHAVNSPAKGNDMDLRSVYDAILADAPDGIEEPEIMLFMIVELVSSACHSAILYGEPVSLEKLKPYVYRSVNDIINHHTGSNS</sequence>
<evidence type="ECO:0000256" key="1">
    <source>
        <dbReference type="ARBA" id="ARBA00023125"/>
    </source>
</evidence>
<protein>
    <submittedName>
        <fullName evidence="5">TetR family transcriptional regulator</fullName>
    </submittedName>
</protein>
<dbReference type="Proteomes" id="UP000021369">
    <property type="component" value="Unassembled WGS sequence"/>
</dbReference>
<dbReference type="OrthoDB" id="9812484at2"/>
<name>A0A011VZ32_RUMAL</name>
<dbReference type="PANTHER" id="PTHR43479">
    <property type="entry name" value="ACREF/ENVCD OPERON REPRESSOR-RELATED"/>
    <property type="match status" value="1"/>
</dbReference>
<gene>
    <name evidence="5" type="ORF">RASY3_08650</name>
    <name evidence="4" type="ORF">RASY3_19035</name>
</gene>
<reference evidence="5 6" key="1">
    <citation type="submission" date="2013-06" db="EMBL/GenBank/DDBJ databases">
        <title>Rumen cellulosomics: divergent fiber-degrading strategies revealed by comparative genome-wide analysis of six Ruminococcal strains.</title>
        <authorList>
            <person name="Dassa B."/>
            <person name="Borovok I."/>
            <person name="Lamed R."/>
            <person name="Flint H."/>
            <person name="Yeoman C.J."/>
            <person name="White B."/>
            <person name="Bayer E.A."/>
        </authorList>
    </citation>
    <scope>NUCLEOTIDE SEQUENCE [LARGE SCALE GENOMIC DNA]</scope>
    <source>
        <strain evidence="5 6">SY3</strain>
    </source>
</reference>
<evidence type="ECO:0000313" key="4">
    <source>
        <dbReference type="EMBL" id="EXM38289.1"/>
    </source>
</evidence>
<dbReference type="SUPFAM" id="SSF46689">
    <property type="entry name" value="Homeodomain-like"/>
    <property type="match status" value="1"/>
</dbReference>
<evidence type="ECO:0000259" key="3">
    <source>
        <dbReference type="PROSITE" id="PS50977"/>
    </source>
</evidence>
<dbReference type="InterPro" id="IPR050624">
    <property type="entry name" value="HTH-type_Tx_Regulator"/>
</dbReference>
<feature type="DNA-binding region" description="H-T-H motif" evidence="2">
    <location>
        <begin position="32"/>
        <end position="51"/>
    </location>
</feature>
<dbReference type="EMBL" id="JEOB01000004">
    <property type="protein sequence ID" value="EXM38289.1"/>
    <property type="molecule type" value="Genomic_DNA"/>
</dbReference>
<comment type="caution">
    <text evidence="5">The sequence shown here is derived from an EMBL/GenBank/DDBJ whole genome shotgun (WGS) entry which is preliminary data.</text>
</comment>
<keyword evidence="1 2" id="KW-0238">DNA-binding</keyword>
<evidence type="ECO:0000313" key="5">
    <source>
        <dbReference type="EMBL" id="EXM39823.1"/>
    </source>
</evidence>
<evidence type="ECO:0000313" key="6">
    <source>
        <dbReference type="Proteomes" id="UP000021369"/>
    </source>
</evidence>
<evidence type="ECO:0000256" key="2">
    <source>
        <dbReference type="PROSITE-ProRule" id="PRU00335"/>
    </source>
</evidence>
<keyword evidence="6" id="KW-1185">Reference proteome</keyword>
<dbReference type="PROSITE" id="PS01081">
    <property type="entry name" value="HTH_TETR_1"/>
    <property type="match status" value="1"/>
</dbReference>
<dbReference type="InterPro" id="IPR009057">
    <property type="entry name" value="Homeodomain-like_sf"/>
</dbReference>